<organism evidence="1">
    <name type="scientific">marine sediment metagenome</name>
    <dbReference type="NCBI Taxonomy" id="412755"/>
    <lineage>
        <taxon>unclassified sequences</taxon>
        <taxon>metagenomes</taxon>
        <taxon>ecological metagenomes</taxon>
    </lineage>
</organism>
<dbReference type="EMBL" id="BARV01003563">
    <property type="protein sequence ID" value="GAI08744.1"/>
    <property type="molecule type" value="Genomic_DNA"/>
</dbReference>
<accession>X1MQT2</accession>
<evidence type="ECO:0000313" key="1">
    <source>
        <dbReference type="EMBL" id="GAI08744.1"/>
    </source>
</evidence>
<dbReference type="AlphaFoldDB" id="X1MQT2"/>
<reference evidence="1" key="1">
    <citation type="journal article" date="2014" name="Front. Microbiol.">
        <title>High frequency of phylogenetically diverse reductive dehalogenase-homologous genes in deep subseafloor sedimentary metagenomes.</title>
        <authorList>
            <person name="Kawai M."/>
            <person name="Futagami T."/>
            <person name="Toyoda A."/>
            <person name="Takaki Y."/>
            <person name="Nishi S."/>
            <person name="Hori S."/>
            <person name="Arai W."/>
            <person name="Tsubouchi T."/>
            <person name="Morono Y."/>
            <person name="Uchiyama I."/>
            <person name="Ito T."/>
            <person name="Fujiyama A."/>
            <person name="Inagaki F."/>
            <person name="Takami H."/>
        </authorList>
    </citation>
    <scope>NUCLEOTIDE SEQUENCE</scope>
    <source>
        <strain evidence="1">Expedition CK06-06</strain>
    </source>
</reference>
<protein>
    <submittedName>
        <fullName evidence="1">Uncharacterized protein</fullName>
    </submittedName>
</protein>
<name>X1MQT2_9ZZZZ</name>
<comment type="caution">
    <text evidence="1">The sequence shown here is derived from an EMBL/GenBank/DDBJ whole genome shotgun (WGS) entry which is preliminary data.</text>
</comment>
<gene>
    <name evidence="1" type="ORF">S06H3_08446</name>
</gene>
<proteinExistence type="predicted"/>
<sequence length="145" mass="15686">MYGLFITTQECYWTGGQAYPVPLEVGSYFGQLAGEAGGLDTDLRLQNLRGLLNAGAFRALTTGLAIASVVDVMISYLGSLPFAVAAIPYFDPWDERTWIDSSKLGDFWLRVEETAGATAGVCKLLADEGSSYRAYQRGAAYHQAV</sequence>